<evidence type="ECO:0000313" key="2">
    <source>
        <dbReference type="Proteomes" id="UP000679220"/>
    </source>
</evidence>
<dbReference type="AlphaFoldDB" id="A0A941F6Q7"/>
<dbReference type="Proteomes" id="UP000679220">
    <property type="component" value="Unassembled WGS sequence"/>
</dbReference>
<gene>
    <name evidence="1" type="ORF">KDU71_20155</name>
</gene>
<protein>
    <submittedName>
        <fullName evidence="1">Uncharacterized protein</fullName>
    </submittedName>
</protein>
<organism evidence="1 2">
    <name type="scientific">Carboxylicivirga sediminis</name>
    <dbReference type="NCBI Taxonomy" id="2006564"/>
    <lineage>
        <taxon>Bacteria</taxon>
        <taxon>Pseudomonadati</taxon>
        <taxon>Bacteroidota</taxon>
        <taxon>Bacteroidia</taxon>
        <taxon>Marinilabiliales</taxon>
        <taxon>Marinilabiliaceae</taxon>
        <taxon>Carboxylicivirga</taxon>
    </lineage>
</organism>
<reference evidence="1" key="1">
    <citation type="journal article" date="2018" name="Int. J. Syst. Evol. Microbiol.">
        <title>Carboxylicivirga sediminis sp. nov., isolated from coastal sediment.</title>
        <authorList>
            <person name="Wang F.Q."/>
            <person name="Ren L.H."/>
            <person name="Zou R.J."/>
            <person name="Sun Y.Z."/>
            <person name="Liu X.J."/>
            <person name="Jiang F."/>
            <person name="Liu L.J."/>
        </authorList>
    </citation>
    <scope>NUCLEOTIDE SEQUENCE</scope>
    <source>
        <strain evidence="1">JR1</strain>
    </source>
</reference>
<accession>A0A941F6Q7</accession>
<dbReference type="RefSeq" id="WP_212192921.1">
    <property type="nucleotide sequence ID" value="NZ_JAGTAR010000042.1"/>
</dbReference>
<name>A0A941F6Q7_9BACT</name>
<proteinExistence type="predicted"/>
<dbReference type="EMBL" id="JAGTAR010000042">
    <property type="protein sequence ID" value="MBR8537896.1"/>
    <property type="molecule type" value="Genomic_DNA"/>
</dbReference>
<keyword evidence="2" id="KW-1185">Reference proteome</keyword>
<evidence type="ECO:0000313" key="1">
    <source>
        <dbReference type="EMBL" id="MBR8537896.1"/>
    </source>
</evidence>
<reference evidence="1" key="2">
    <citation type="submission" date="2021-04" db="EMBL/GenBank/DDBJ databases">
        <authorList>
            <person name="Zhang T."/>
            <person name="Zhang Y."/>
            <person name="Lu D."/>
            <person name="Zuo D."/>
            <person name="Du Z."/>
        </authorList>
    </citation>
    <scope>NUCLEOTIDE SEQUENCE</scope>
    <source>
        <strain evidence="1">JR1</strain>
    </source>
</reference>
<sequence>MEVKEEIKTACSLDLLEYIGWKDEYPEEAKAAFSVFCLRYDQAILKNAEINCRKWNLSSTVALDIVKCTFARVWKYPSYNHEKSKTKNIDNGIKRWLNKISFTQLANYTDKGTCHEPDKETDLSLIYSLDDFVENSTVDSLKRKELKEQLSVLEEVLNGLGEKHRIIYLTYKLYTHEGNNIPRPVSKKLQDELGLVPGSIRKYKEQANKQVDNFLNQYNGK</sequence>
<comment type="caution">
    <text evidence="1">The sequence shown here is derived from an EMBL/GenBank/DDBJ whole genome shotgun (WGS) entry which is preliminary data.</text>
</comment>